<keyword evidence="2" id="KW-0812">Transmembrane</keyword>
<evidence type="ECO:0000256" key="2">
    <source>
        <dbReference type="SAM" id="Phobius"/>
    </source>
</evidence>
<accession>A0A3N1GHC7</accession>
<keyword evidence="2" id="KW-0472">Membrane</keyword>
<feature type="transmembrane region" description="Helical" evidence="2">
    <location>
        <begin position="28"/>
        <end position="50"/>
    </location>
</feature>
<sequence length="402" mass="41069">MTRSRRAGLSRDEVRQQPLYARMLGLQYLAPSGFLCFVFLEGAIALGILLALAELVSWWGVLVLPVTVAAMVKLNDAVAGALTRPQVRTSVAGPRAGADFGAAEPGSRGGETVRLPETLLANIAATPPPRSAPAGRPAASGRPVTGGRPAVGGQPPLGGQPMLGGQPPLGGQPMLGGQPPLGGQPMLGGQPKLGGQPMLGGQPTASERPARAEAGPAGTFERMSADGPVTSPTAGNRWAPESPGRFSPASTDRFGPDNTDRFAPDGAGRFGPDSSGRFGPEGASGFVRDRVGPFRHDEAAPFAHDGAGSSGHDGADRFSHDGGDRWAVRDGEDQIPAGPPVGAGGYAADPATMGGAGGPLHASGSATDEPGMFQGPHTVQQWASQVDDQQQRARQSAARRYE</sequence>
<evidence type="ECO:0000313" key="4">
    <source>
        <dbReference type="Proteomes" id="UP000271683"/>
    </source>
</evidence>
<keyword evidence="2" id="KW-1133">Transmembrane helix</keyword>
<evidence type="ECO:0000256" key="1">
    <source>
        <dbReference type="SAM" id="MobiDB-lite"/>
    </source>
</evidence>
<dbReference type="Proteomes" id="UP000271683">
    <property type="component" value="Unassembled WGS sequence"/>
</dbReference>
<feature type="compositionally biased region" description="Low complexity" evidence="1">
    <location>
        <begin position="132"/>
        <end position="143"/>
    </location>
</feature>
<feature type="compositionally biased region" description="Low complexity" evidence="1">
    <location>
        <begin position="303"/>
        <end position="312"/>
    </location>
</feature>
<dbReference type="AlphaFoldDB" id="A0A3N1GHC7"/>
<feature type="compositionally biased region" description="Low complexity" evidence="1">
    <location>
        <begin position="152"/>
        <end position="203"/>
    </location>
</feature>
<feature type="compositionally biased region" description="Low complexity" evidence="1">
    <location>
        <begin position="379"/>
        <end position="402"/>
    </location>
</feature>
<organism evidence="3 4">
    <name type="scientific">Couchioplanes caeruleus</name>
    <dbReference type="NCBI Taxonomy" id="56438"/>
    <lineage>
        <taxon>Bacteria</taxon>
        <taxon>Bacillati</taxon>
        <taxon>Actinomycetota</taxon>
        <taxon>Actinomycetes</taxon>
        <taxon>Micromonosporales</taxon>
        <taxon>Micromonosporaceae</taxon>
        <taxon>Couchioplanes</taxon>
    </lineage>
</organism>
<feature type="compositionally biased region" description="Basic and acidic residues" evidence="1">
    <location>
        <begin position="287"/>
        <end position="299"/>
    </location>
</feature>
<name>A0A3N1GHC7_9ACTN</name>
<comment type="caution">
    <text evidence="3">The sequence shown here is derived from an EMBL/GenBank/DDBJ whole genome shotgun (WGS) entry which is preliminary data.</text>
</comment>
<reference evidence="3 4" key="1">
    <citation type="submission" date="2018-11" db="EMBL/GenBank/DDBJ databases">
        <title>Sequencing the genomes of 1000 actinobacteria strains.</title>
        <authorList>
            <person name="Klenk H.-P."/>
        </authorList>
    </citation>
    <scope>NUCLEOTIDE SEQUENCE [LARGE SCALE GENOMIC DNA]</scope>
    <source>
        <strain evidence="3 4">DSM 43634</strain>
    </source>
</reference>
<feature type="compositionally biased region" description="Basic and acidic residues" evidence="1">
    <location>
        <begin position="313"/>
        <end position="332"/>
    </location>
</feature>
<feature type="transmembrane region" description="Helical" evidence="2">
    <location>
        <begin position="56"/>
        <end position="74"/>
    </location>
</feature>
<protein>
    <submittedName>
        <fullName evidence="3">Uncharacterized protein</fullName>
    </submittedName>
</protein>
<dbReference type="EMBL" id="RJKL01000001">
    <property type="protein sequence ID" value="ROP29618.1"/>
    <property type="molecule type" value="Genomic_DNA"/>
</dbReference>
<feature type="region of interest" description="Disordered" evidence="1">
    <location>
        <begin position="125"/>
        <end position="402"/>
    </location>
</feature>
<gene>
    <name evidence="3" type="ORF">EDD30_2420</name>
</gene>
<feature type="compositionally biased region" description="Basic and acidic residues" evidence="1">
    <location>
        <begin position="254"/>
        <end position="263"/>
    </location>
</feature>
<evidence type="ECO:0000313" key="3">
    <source>
        <dbReference type="EMBL" id="ROP29618.1"/>
    </source>
</evidence>
<proteinExistence type="predicted"/>